<reference evidence="3 4" key="1">
    <citation type="submission" date="2019-07" db="EMBL/GenBank/DDBJ databases">
        <title>Genomics analysis of Aphanomyces spp. identifies a new class of oomycete effector associated with host adaptation.</title>
        <authorList>
            <person name="Gaulin E."/>
        </authorList>
    </citation>
    <scope>NUCLEOTIDE SEQUENCE [LARGE SCALE GENOMIC DNA]</scope>
    <source>
        <strain evidence="3 4">ATCC 201684</strain>
    </source>
</reference>
<accession>A0A6G0WB80</accession>
<dbReference type="VEuPathDB" id="FungiDB:AeMF1_006284"/>
<evidence type="ECO:0000313" key="3">
    <source>
        <dbReference type="EMBL" id="KAF0724524.1"/>
    </source>
</evidence>
<feature type="domain" description="DDE-1" evidence="2">
    <location>
        <begin position="164"/>
        <end position="325"/>
    </location>
</feature>
<dbReference type="InterPro" id="IPR004875">
    <property type="entry name" value="DDE_SF_endonuclease_dom"/>
</dbReference>
<evidence type="ECO:0000313" key="4">
    <source>
        <dbReference type="Proteomes" id="UP000481153"/>
    </source>
</evidence>
<protein>
    <recommendedName>
        <fullName evidence="2">DDE-1 domain-containing protein</fullName>
    </recommendedName>
</protein>
<proteinExistence type="predicted"/>
<dbReference type="PANTHER" id="PTHR19303">
    <property type="entry name" value="TRANSPOSON"/>
    <property type="match status" value="1"/>
</dbReference>
<evidence type="ECO:0000259" key="2">
    <source>
        <dbReference type="Pfam" id="PF03184"/>
    </source>
</evidence>
<feature type="region of interest" description="Disordered" evidence="1">
    <location>
        <begin position="1"/>
        <end position="20"/>
    </location>
</feature>
<organism evidence="3 4">
    <name type="scientific">Aphanomyces euteiches</name>
    <dbReference type="NCBI Taxonomy" id="100861"/>
    <lineage>
        <taxon>Eukaryota</taxon>
        <taxon>Sar</taxon>
        <taxon>Stramenopiles</taxon>
        <taxon>Oomycota</taxon>
        <taxon>Saprolegniomycetes</taxon>
        <taxon>Saprolegniales</taxon>
        <taxon>Verrucalvaceae</taxon>
        <taxon>Aphanomyces</taxon>
    </lineage>
</organism>
<dbReference type="Pfam" id="PF03184">
    <property type="entry name" value="DDE_1"/>
    <property type="match status" value="1"/>
</dbReference>
<dbReference type="GO" id="GO:0005634">
    <property type="term" value="C:nucleus"/>
    <property type="evidence" value="ECO:0007669"/>
    <property type="project" value="TreeGrafter"/>
</dbReference>
<gene>
    <name evidence="3" type="ORF">Ae201684_016818</name>
</gene>
<evidence type="ECO:0000256" key="1">
    <source>
        <dbReference type="SAM" id="MobiDB-lite"/>
    </source>
</evidence>
<dbReference type="PANTHER" id="PTHR19303:SF57">
    <property type="entry name" value="HTH CENPB-TYPE DOMAIN-CONTAINING PROTEIN"/>
    <property type="match status" value="1"/>
</dbReference>
<dbReference type="InterPro" id="IPR050863">
    <property type="entry name" value="CenT-Element_Derived"/>
</dbReference>
<sequence>MDFIGSKTRRRNTGNGGAKPIIPDPHELAIFVRDLHREELPVTSGHMIKFLRMNHKEWLEEYMSSRKSRYQSLLRLLQRFADRYDFSRRRLCKHKHTQADLGETRVAFGHQFHDQYGHMDLDCIYNADENGIYYDTCSTTIWPVRGGGSYVAKGERHLYRMTAVSTIRADGLKLPILFIIRGANGGVIENSEFETYPCGHVYAMQGSAWMDASVWRQYLREVLYYKIENPSVLLVDNFESHVCIESEKIIRHELGSELCALPPNSTTYCQTLDVSIMGPFNQHMRDLWVLSDDNATTAIEKRMVMIQRAIQAWEMISEDEVRASFVKALPK</sequence>
<keyword evidence="4" id="KW-1185">Reference proteome</keyword>
<name>A0A6G0WB80_9STRA</name>
<dbReference type="Proteomes" id="UP000481153">
    <property type="component" value="Unassembled WGS sequence"/>
</dbReference>
<dbReference type="GO" id="GO:0003677">
    <property type="term" value="F:DNA binding"/>
    <property type="evidence" value="ECO:0007669"/>
    <property type="project" value="TreeGrafter"/>
</dbReference>
<dbReference type="AlphaFoldDB" id="A0A6G0WB80"/>
<comment type="caution">
    <text evidence="3">The sequence shown here is derived from an EMBL/GenBank/DDBJ whole genome shotgun (WGS) entry which is preliminary data.</text>
</comment>
<dbReference type="EMBL" id="VJMJ01000269">
    <property type="protein sequence ID" value="KAF0724524.1"/>
    <property type="molecule type" value="Genomic_DNA"/>
</dbReference>